<evidence type="ECO:0000313" key="2">
    <source>
        <dbReference type="EMBL" id="MFI7588225.1"/>
    </source>
</evidence>
<feature type="compositionally biased region" description="Polar residues" evidence="1">
    <location>
        <begin position="58"/>
        <end position="70"/>
    </location>
</feature>
<proteinExistence type="predicted"/>
<feature type="region of interest" description="Disordered" evidence="1">
    <location>
        <begin position="135"/>
        <end position="170"/>
    </location>
</feature>
<keyword evidence="3" id="KW-1185">Reference proteome</keyword>
<dbReference type="Proteomes" id="UP001612915">
    <property type="component" value="Unassembled WGS sequence"/>
</dbReference>
<evidence type="ECO:0000256" key="1">
    <source>
        <dbReference type="SAM" id="MobiDB-lite"/>
    </source>
</evidence>
<sequence>MAALPDAGPVTDPPEQHVAQPVSRGKTRTSVDDAEPPERVRPAAQPVTDATVARPDPQTASDVDHAQTQNFPVDHAQTHDAFAHDHGGDAAFVHDQRGEWLRGDREEVEEVEEVGAAVARLVAWRPELRIADPQHWSRGGRHVAPPATPSQRTGWRAGQVLLPGAPANDT</sequence>
<name>A0ABW8APB8_9ACTN</name>
<gene>
    <name evidence="2" type="ORF">ACIB24_14245</name>
</gene>
<feature type="region of interest" description="Disordered" evidence="1">
    <location>
        <begin position="1"/>
        <end position="70"/>
    </location>
</feature>
<dbReference type="RefSeq" id="WP_398281402.1">
    <property type="nucleotide sequence ID" value="NZ_JBITLV010000004.1"/>
</dbReference>
<accession>A0ABW8APB8</accession>
<organism evidence="2 3">
    <name type="scientific">Spongisporangium articulatum</name>
    <dbReference type="NCBI Taxonomy" id="3362603"/>
    <lineage>
        <taxon>Bacteria</taxon>
        <taxon>Bacillati</taxon>
        <taxon>Actinomycetota</taxon>
        <taxon>Actinomycetes</taxon>
        <taxon>Kineosporiales</taxon>
        <taxon>Kineosporiaceae</taxon>
        <taxon>Spongisporangium</taxon>
    </lineage>
</organism>
<dbReference type="EMBL" id="JBITLV010000004">
    <property type="protein sequence ID" value="MFI7588225.1"/>
    <property type="molecule type" value="Genomic_DNA"/>
</dbReference>
<comment type="caution">
    <text evidence="2">The sequence shown here is derived from an EMBL/GenBank/DDBJ whole genome shotgun (WGS) entry which is preliminary data.</text>
</comment>
<reference evidence="2 3" key="1">
    <citation type="submission" date="2024-10" db="EMBL/GenBank/DDBJ databases">
        <title>The Natural Products Discovery Center: Release of the First 8490 Sequenced Strains for Exploring Actinobacteria Biosynthetic Diversity.</title>
        <authorList>
            <person name="Kalkreuter E."/>
            <person name="Kautsar S.A."/>
            <person name="Yang D."/>
            <person name="Bader C.D."/>
            <person name="Teijaro C.N."/>
            <person name="Fluegel L."/>
            <person name="Davis C.M."/>
            <person name="Simpson J.R."/>
            <person name="Lauterbach L."/>
            <person name="Steele A.D."/>
            <person name="Gui C."/>
            <person name="Meng S."/>
            <person name="Li G."/>
            <person name="Viehrig K."/>
            <person name="Ye F."/>
            <person name="Su P."/>
            <person name="Kiefer A.F."/>
            <person name="Nichols A."/>
            <person name="Cepeda A.J."/>
            <person name="Yan W."/>
            <person name="Fan B."/>
            <person name="Jiang Y."/>
            <person name="Adhikari A."/>
            <person name="Zheng C.-J."/>
            <person name="Schuster L."/>
            <person name="Cowan T.M."/>
            <person name="Smanski M.J."/>
            <person name="Chevrette M.G."/>
            <person name="De Carvalho L.P.S."/>
            <person name="Shen B."/>
        </authorList>
    </citation>
    <scope>NUCLEOTIDE SEQUENCE [LARGE SCALE GENOMIC DNA]</scope>
    <source>
        <strain evidence="2 3">NPDC049639</strain>
    </source>
</reference>
<protein>
    <submittedName>
        <fullName evidence="2">Uncharacterized protein</fullName>
    </submittedName>
</protein>
<evidence type="ECO:0000313" key="3">
    <source>
        <dbReference type="Proteomes" id="UP001612915"/>
    </source>
</evidence>